<keyword evidence="2" id="KW-1185">Reference proteome</keyword>
<sequence>MHPRHLRLLVARPLRFRYSPQSWSDGRVRHEILQPLQSNIGAQSVTPWFKIGGDWQRHRFEMQNGDVALFARNDEEAYWMGNTETPSALWKTDKFGWREVPYHVSRWAQRELTATLHEEDPWLADYPHLSWFFLPVFMSKDGRHSTRAFFREHAAGFPDAGRRETTRFFEAFLATGVLDEYRHVMSGKLGTSDHVDRVRMSAAMAEFIAAKILTEAGYDVVPEIEVTTGHSLDFRAENGNTNVLVEVTRPQPPANRAASGPVAAVRDTAETKTNGQLAEHGGGAVLFVDCSSFRDDSWAAVRGEQPDVRHRPAVVYRVRPNGHAEGYRKGGVPLELGGALEFLD</sequence>
<gene>
    <name evidence="1" type="ORF">SAMN04489841_2449</name>
</gene>
<dbReference type="InterPro" id="IPR043953">
    <property type="entry name" value="DUF5784"/>
</dbReference>
<dbReference type="Pfam" id="PF19096">
    <property type="entry name" value="DUF5784"/>
    <property type="match status" value="1"/>
</dbReference>
<accession>A0A1H9J6F1</accession>
<dbReference type="AlphaFoldDB" id="A0A1H9J6F1"/>
<proteinExistence type="predicted"/>
<evidence type="ECO:0000313" key="1">
    <source>
        <dbReference type="EMBL" id="SEQ82383.1"/>
    </source>
</evidence>
<protein>
    <submittedName>
        <fullName evidence="1">Uncharacterized protein</fullName>
    </submittedName>
</protein>
<organism evidence="1 2">
    <name type="scientific">Natrinema salaciae</name>
    <dbReference type="NCBI Taxonomy" id="1186196"/>
    <lineage>
        <taxon>Archaea</taxon>
        <taxon>Methanobacteriati</taxon>
        <taxon>Methanobacteriota</taxon>
        <taxon>Stenosarchaea group</taxon>
        <taxon>Halobacteria</taxon>
        <taxon>Halobacteriales</taxon>
        <taxon>Natrialbaceae</taxon>
        <taxon>Natrinema</taxon>
    </lineage>
</organism>
<reference evidence="2" key="1">
    <citation type="submission" date="2016-10" db="EMBL/GenBank/DDBJ databases">
        <authorList>
            <person name="Varghese N."/>
            <person name="Submissions S."/>
        </authorList>
    </citation>
    <scope>NUCLEOTIDE SEQUENCE [LARGE SCALE GENOMIC DNA]</scope>
    <source>
        <strain evidence="2">DSM 25055</strain>
    </source>
</reference>
<evidence type="ECO:0000313" key="2">
    <source>
        <dbReference type="Proteomes" id="UP000199114"/>
    </source>
</evidence>
<name>A0A1H9J6F1_9EURY</name>
<dbReference type="EMBL" id="FOFD01000003">
    <property type="protein sequence ID" value="SEQ82383.1"/>
    <property type="molecule type" value="Genomic_DNA"/>
</dbReference>
<dbReference type="Proteomes" id="UP000199114">
    <property type="component" value="Unassembled WGS sequence"/>
</dbReference>